<evidence type="ECO:0000256" key="2">
    <source>
        <dbReference type="ARBA" id="ARBA00022741"/>
    </source>
</evidence>
<dbReference type="NCBIfam" id="NF010068">
    <property type="entry name" value="PRK13548.1"/>
    <property type="match status" value="1"/>
</dbReference>
<dbReference type="Proteomes" id="UP001213504">
    <property type="component" value="Chromosome"/>
</dbReference>
<feature type="domain" description="ABC transporter" evidence="5">
    <location>
        <begin position="13"/>
        <end position="246"/>
    </location>
</feature>
<dbReference type="InterPro" id="IPR017871">
    <property type="entry name" value="ABC_transporter-like_CS"/>
</dbReference>
<dbReference type="InterPro" id="IPR027417">
    <property type="entry name" value="P-loop_NTPase"/>
</dbReference>
<dbReference type="SMART" id="SM00382">
    <property type="entry name" value="AAA"/>
    <property type="match status" value="1"/>
</dbReference>
<dbReference type="InterPro" id="IPR003593">
    <property type="entry name" value="AAA+_ATPase"/>
</dbReference>
<evidence type="ECO:0000259" key="5">
    <source>
        <dbReference type="PROSITE" id="PS50893"/>
    </source>
</evidence>
<dbReference type="PROSITE" id="PS50893">
    <property type="entry name" value="ABC_TRANSPORTER_2"/>
    <property type="match status" value="1"/>
</dbReference>
<name>A0AAX3TDY5_9ACTN</name>
<dbReference type="CDD" id="cd03214">
    <property type="entry name" value="ABC_Iron-Siderophores_B12_Hemin"/>
    <property type="match status" value="1"/>
</dbReference>
<dbReference type="Pfam" id="PF00005">
    <property type="entry name" value="ABC_tran"/>
    <property type="match status" value="1"/>
</dbReference>
<gene>
    <name evidence="6" type="ORF">P9A14_09920</name>
</gene>
<dbReference type="Gene3D" id="3.40.50.300">
    <property type="entry name" value="P-loop containing nucleotide triphosphate hydrolases"/>
    <property type="match status" value="1"/>
</dbReference>
<keyword evidence="1" id="KW-0813">Transport</keyword>
<protein>
    <submittedName>
        <fullName evidence="6">Heme ABC transporter ATP-binding protein</fullName>
    </submittedName>
</protein>
<evidence type="ECO:0000256" key="4">
    <source>
        <dbReference type="ARBA" id="ARBA00022967"/>
    </source>
</evidence>
<dbReference type="FunFam" id="3.40.50.300:FF:000134">
    <property type="entry name" value="Iron-enterobactin ABC transporter ATP-binding protein"/>
    <property type="match status" value="1"/>
</dbReference>
<evidence type="ECO:0000313" key="6">
    <source>
        <dbReference type="EMBL" id="WFP26767.1"/>
    </source>
</evidence>
<dbReference type="PROSITE" id="PS00211">
    <property type="entry name" value="ABC_TRANSPORTER_1"/>
    <property type="match status" value="1"/>
</dbReference>
<evidence type="ECO:0000256" key="3">
    <source>
        <dbReference type="ARBA" id="ARBA00022840"/>
    </source>
</evidence>
<keyword evidence="3 6" id="KW-0067">ATP-binding</keyword>
<evidence type="ECO:0000256" key="1">
    <source>
        <dbReference type="ARBA" id="ARBA00022448"/>
    </source>
</evidence>
<sequence length="267" mass="28530">MVTETAVTTTPGIHARDVSVVLGGREVVSEVTLDVSRGELVALVGPNGCGKSTLLSALSGTRTPQRGHIEVDGRDVATTSMRELARHRSLVTQQNRVDTPFTVSQVVAMGRYPWLRTPRAANSPAVIADAMALCELGDIADRPFGQLSGGQQARVSLGRALAQDTPVMMLDEPTAALDIHHQEQVLDILRVHRDAGNAVLLVVHDLTLAAAYADRVAVMKDGRLLAIGPTSEVMTVDLLSHTYDHPVEVIEHAGRRVILPVRTPGSA</sequence>
<dbReference type="RefSeq" id="WP_065628970.1">
    <property type="nucleotide sequence ID" value="NZ_CP121270.1"/>
</dbReference>
<keyword evidence="2" id="KW-0547">Nucleotide-binding</keyword>
<dbReference type="InterPro" id="IPR003439">
    <property type="entry name" value="ABC_transporter-like_ATP-bd"/>
</dbReference>
<reference evidence="6" key="1">
    <citation type="submission" date="2023-04" db="EMBL/GenBank/DDBJ databases">
        <title>Complete genome sequence of a phthalic acid esters degrading bacterial strain.</title>
        <authorList>
            <person name="Weng L."/>
            <person name="Jia Y."/>
            <person name="Ren L."/>
        </authorList>
    </citation>
    <scope>NUCLEOTIDE SEQUENCE</scope>
    <source>
        <strain evidence="6">RL-LY01</strain>
    </source>
</reference>
<dbReference type="SUPFAM" id="SSF52540">
    <property type="entry name" value="P-loop containing nucleoside triphosphate hydrolases"/>
    <property type="match status" value="1"/>
</dbReference>
<dbReference type="GO" id="GO:0016887">
    <property type="term" value="F:ATP hydrolysis activity"/>
    <property type="evidence" value="ECO:0007669"/>
    <property type="project" value="InterPro"/>
</dbReference>
<dbReference type="EMBL" id="CP121270">
    <property type="protein sequence ID" value="WFP26767.1"/>
    <property type="molecule type" value="Genomic_DNA"/>
</dbReference>
<proteinExistence type="predicted"/>
<evidence type="ECO:0000313" key="7">
    <source>
        <dbReference type="Proteomes" id="UP001213504"/>
    </source>
</evidence>
<dbReference type="GO" id="GO:0005524">
    <property type="term" value="F:ATP binding"/>
    <property type="evidence" value="ECO:0007669"/>
    <property type="project" value="UniProtKB-KW"/>
</dbReference>
<accession>A0AAX3TDY5</accession>
<organism evidence="6 7">
    <name type="scientific">Gordonia hongkongensis</name>
    <dbReference type="NCBI Taxonomy" id="1701090"/>
    <lineage>
        <taxon>Bacteria</taxon>
        <taxon>Bacillati</taxon>
        <taxon>Actinomycetota</taxon>
        <taxon>Actinomycetes</taxon>
        <taxon>Mycobacteriales</taxon>
        <taxon>Gordoniaceae</taxon>
        <taxon>Gordonia</taxon>
    </lineage>
</organism>
<dbReference type="AlphaFoldDB" id="A0AAX3TDY5"/>
<dbReference type="PANTHER" id="PTHR42794:SF1">
    <property type="entry name" value="HEMIN IMPORT ATP-BINDING PROTEIN HMUV"/>
    <property type="match status" value="1"/>
</dbReference>
<dbReference type="PANTHER" id="PTHR42794">
    <property type="entry name" value="HEMIN IMPORT ATP-BINDING PROTEIN HMUV"/>
    <property type="match status" value="1"/>
</dbReference>
<keyword evidence="4" id="KW-1278">Translocase</keyword>